<keyword evidence="3" id="KW-1133">Transmembrane helix</keyword>
<comment type="caution">
    <text evidence="6">The sequence shown here is derived from an EMBL/GenBank/DDBJ whole genome shotgun (WGS) entry which is preliminary data.</text>
</comment>
<gene>
    <name evidence="6" type="ORF">AaE_008341</name>
</gene>
<dbReference type="GO" id="GO:0006635">
    <property type="term" value="P:fatty acid beta-oxidation"/>
    <property type="evidence" value="ECO:0007669"/>
    <property type="project" value="TreeGrafter"/>
</dbReference>
<dbReference type="GO" id="GO:0005324">
    <property type="term" value="F:long-chain fatty acid transmembrane transporter activity"/>
    <property type="evidence" value="ECO:0007669"/>
    <property type="project" value="TreeGrafter"/>
</dbReference>
<dbReference type="InterPro" id="IPR036640">
    <property type="entry name" value="ABC1_TM_sf"/>
</dbReference>
<dbReference type="GO" id="GO:0005524">
    <property type="term" value="F:ATP binding"/>
    <property type="evidence" value="ECO:0007669"/>
    <property type="project" value="InterPro"/>
</dbReference>
<dbReference type="GO" id="GO:0042760">
    <property type="term" value="P:very long-chain fatty acid catabolic process"/>
    <property type="evidence" value="ECO:0007669"/>
    <property type="project" value="TreeGrafter"/>
</dbReference>
<dbReference type="InterPro" id="IPR050835">
    <property type="entry name" value="ABC_transporter_sub-D"/>
</dbReference>
<feature type="non-terminal residue" evidence="6">
    <location>
        <position position="386"/>
    </location>
</feature>
<evidence type="ECO:0000256" key="1">
    <source>
        <dbReference type="ARBA" id="ARBA00022448"/>
    </source>
</evidence>
<evidence type="ECO:0000256" key="2">
    <source>
        <dbReference type="ARBA" id="ARBA00022692"/>
    </source>
</evidence>
<evidence type="ECO:0000256" key="4">
    <source>
        <dbReference type="ARBA" id="ARBA00023136"/>
    </source>
</evidence>
<dbReference type="GO" id="GO:0005778">
    <property type="term" value="C:peroxisomal membrane"/>
    <property type="evidence" value="ECO:0007669"/>
    <property type="project" value="TreeGrafter"/>
</dbReference>
<dbReference type="GO" id="GO:0015910">
    <property type="term" value="P:long-chain fatty acid import into peroxisome"/>
    <property type="evidence" value="ECO:0007669"/>
    <property type="project" value="TreeGrafter"/>
</dbReference>
<name>A0A6A5ABI8_APHAT</name>
<reference evidence="6 7" key="1">
    <citation type="submission" date="2019-06" db="EMBL/GenBank/DDBJ databases">
        <title>Genomics analysis of Aphanomyces spp. identifies a new class of oomycete effector associated with host adaptation.</title>
        <authorList>
            <person name="Gaulin E."/>
        </authorList>
    </citation>
    <scope>NUCLEOTIDE SEQUENCE [LARGE SCALE GENOMIC DNA]</scope>
    <source>
        <strain evidence="6 7">E</strain>
    </source>
</reference>
<evidence type="ECO:0000313" key="6">
    <source>
        <dbReference type="EMBL" id="KAF0745911.1"/>
    </source>
</evidence>
<keyword evidence="2" id="KW-0812">Transmembrane</keyword>
<accession>A0A6A5ABI8</accession>
<dbReference type="Gene3D" id="1.20.1560.10">
    <property type="entry name" value="ABC transporter type 1, transmembrane domain"/>
    <property type="match status" value="1"/>
</dbReference>
<proteinExistence type="predicted"/>
<dbReference type="VEuPathDB" id="FungiDB:H257_14630"/>
<dbReference type="GO" id="GO:0140359">
    <property type="term" value="F:ABC-type transporter activity"/>
    <property type="evidence" value="ECO:0007669"/>
    <property type="project" value="InterPro"/>
</dbReference>
<dbReference type="AlphaFoldDB" id="A0A6A5ABI8"/>
<dbReference type="PANTHER" id="PTHR11384:SF67">
    <property type="entry name" value="ATP-BINDING CASSETTE SUB-FAMILY D MEMBER 1"/>
    <property type="match status" value="1"/>
</dbReference>
<dbReference type="EMBL" id="VJMI01014167">
    <property type="protein sequence ID" value="KAF0745911.1"/>
    <property type="molecule type" value="Genomic_DNA"/>
</dbReference>
<dbReference type="PANTHER" id="PTHR11384">
    <property type="entry name" value="ATP-BINDING CASSETTE, SUB-FAMILY D MEMBER"/>
    <property type="match status" value="1"/>
</dbReference>
<keyword evidence="4" id="KW-0472">Membrane</keyword>
<evidence type="ECO:0000259" key="5">
    <source>
        <dbReference type="Pfam" id="PF06472"/>
    </source>
</evidence>
<keyword evidence="1" id="KW-0813">Transport</keyword>
<dbReference type="SUPFAM" id="SSF90123">
    <property type="entry name" value="ABC transporter transmembrane region"/>
    <property type="match status" value="1"/>
</dbReference>
<dbReference type="InterPro" id="IPR011527">
    <property type="entry name" value="ABC1_TM_dom"/>
</dbReference>
<sequence>MRLFRIIVPGLWTPEVAYALLVAGLLTARTTFDITILHMMTSIERAIISGSRKDFVHHLSRFLLVMLPVSVVNCLLKYGQTELSLRFRTRLSTYLYTKYLHEYTYYKVSNLDTRITNPDQLLTVDVERFATSVADLYSNVTKPLLDISIYAYKLAGTIGLSGPTTMLSYLVGSGVFLTWLRQPTGRFTIAEQRLEGNYRFVNARLITHSEEIAFYHGNKREHAILQSSYDALVHLIRQAQQFRFSISVVDNIIAKYFATVVGFWLVSRPFLNPADTRHAMSSHAERMEDYFRSGKMLMKLAEAMGRLVLSGRELTRLAGFTLRVTDMIQVLNDLHAGKYTRTMIQSDSPTTNHTGTIEYKDHVIEFQNVPVMTPNGDVLVPSLSFK</sequence>
<dbReference type="GO" id="GO:0007031">
    <property type="term" value="P:peroxisome organization"/>
    <property type="evidence" value="ECO:0007669"/>
    <property type="project" value="TreeGrafter"/>
</dbReference>
<evidence type="ECO:0000313" key="7">
    <source>
        <dbReference type="Proteomes" id="UP000469452"/>
    </source>
</evidence>
<protein>
    <recommendedName>
        <fullName evidence="5">ABC transmembrane type-1 domain-containing protein</fullName>
    </recommendedName>
</protein>
<dbReference type="Pfam" id="PF06472">
    <property type="entry name" value="ABC_membrane_2"/>
    <property type="match status" value="1"/>
</dbReference>
<evidence type="ECO:0000256" key="3">
    <source>
        <dbReference type="ARBA" id="ARBA00022989"/>
    </source>
</evidence>
<dbReference type="Proteomes" id="UP000469452">
    <property type="component" value="Unassembled WGS sequence"/>
</dbReference>
<feature type="domain" description="ABC transmembrane type-1" evidence="5">
    <location>
        <begin position="3"/>
        <end position="271"/>
    </location>
</feature>
<organism evidence="6 7">
    <name type="scientific">Aphanomyces astaci</name>
    <name type="common">Crayfish plague agent</name>
    <dbReference type="NCBI Taxonomy" id="112090"/>
    <lineage>
        <taxon>Eukaryota</taxon>
        <taxon>Sar</taxon>
        <taxon>Stramenopiles</taxon>
        <taxon>Oomycota</taxon>
        <taxon>Saprolegniomycetes</taxon>
        <taxon>Saprolegniales</taxon>
        <taxon>Verrucalvaceae</taxon>
        <taxon>Aphanomyces</taxon>
    </lineage>
</organism>